<proteinExistence type="predicted"/>
<dbReference type="EMBL" id="CADCWE010000198">
    <property type="protein sequence ID" value="CAA9551975.1"/>
    <property type="molecule type" value="Genomic_DNA"/>
</dbReference>
<feature type="compositionally biased region" description="Basic and acidic residues" evidence="1">
    <location>
        <begin position="189"/>
        <end position="203"/>
    </location>
</feature>
<protein>
    <submittedName>
        <fullName evidence="2">ABC transporter, permease protein 2 (Cluster 1, maltose/g3p/polyamine/iron)</fullName>
    </submittedName>
</protein>
<name>A0A6J4UIQ8_9BACT</name>
<feature type="non-terminal residue" evidence="2">
    <location>
        <position position="283"/>
    </location>
</feature>
<feature type="non-terminal residue" evidence="2">
    <location>
        <position position="1"/>
    </location>
</feature>
<evidence type="ECO:0000256" key="1">
    <source>
        <dbReference type="SAM" id="MobiDB-lite"/>
    </source>
</evidence>
<accession>A0A6J4UIQ8</accession>
<feature type="compositionally biased region" description="Basic and acidic residues" evidence="1">
    <location>
        <begin position="226"/>
        <end position="240"/>
    </location>
</feature>
<sequence>GHGRQRDGRQADTAVSRAAGVLRRLSVVSVPLDADRVAQAGSRVARHRAKPVSARQRHLHPLPLSVRRDRYPSLRFEYRRRHGRRHGAFADVQRADRVRARPVALQGRLPARRHYLPRLSGAADRAVHPVGPGGRPLQPLQLVLGLDLHLPDVPHPLRLLAADGLLPDHLARVGRRRAGRRRQPMAGDVADHPAARDPRDPLGRHLLFHPRLERVPLRPRLHGRRRHEDDPGRRSQRSDPGRCLPVGIVDGRRHPRLGPRGDRLFVLRRSIHLGLDRRLDQRL</sequence>
<reference evidence="2" key="1">
    <citation type="submission" date="2020-02" db="EMBL/GenBank/DDBJ databases">
        <authorList>
            <person name="Meier V. D."/>
        </authorList>
    </citation>
    <scope>NUCLEOTIDE SEQUENCE</scope>
    <source>
        <strain evidence="2">AVDCRST_MAG73</strain>
    </source>
</reference>
<evidence type="ECO:0000313" key="2">
    <source>
        <dbReference type="EMBL" id="CAA9551975.1"/>
    </source>
</evidence>
<organism evidence="2">
    <name type="scientific">uncultured Thermomicrobiales bacterium</name>
    <dbReference type="NCBI Taxonomy" id="1645740"/>
    <lineage>
        <taxon>Bacteria</taxon>
        <taxon>Pseudomonadati</taxon>
        <taxon>Thermomicrobiota</taxon>
        <taxon>Thermomicrobia</taxon>
        <taxon>Thermomicrobiales</taxon>
        <taxon>environmental samples</taxon>
    </lineage>
</organism>
<dbReference type="AlphaFoldDB" id="A0A6J4UIQ8"/>
<gene>
    <name evidence="2" type="ORF">AVDCRST_MAG73-2953</name>
</gene>
<feature type="region of interest" description="Disordered" evidence="1">
    <location>
        <begin position="176"/>
        <end position="204"/>
    </location>
</feature>
<feature type="region of interest" description="Disordered" evidence="1">
    <location>
        <begin position="217"/>
        <end position="255"/>
    </location>
</feature>